<comment type="subcellular location">
    <subcellularLocation>
        <location evidence="1 6">Nucleus</location>
    </subcellularLocation>
</comment>
<dbReference type="GO" id="GO:0000981">
    <property type="term" value="F:DNA-binding transcription factor activity, RNA polymerase II-specific"/>
    <property type="evidence" value="ECO:0007669"/>
    <property type="project" value="TreeGrafter"/>
</dbReference>
<dbReference type="InterPro" id="IPR046360">
    <property type="entry name" value="T-box_DNA-bd"/>
</dbReference>
<evidence type="ECO:0000256" key="5">
    <source>
        <dbReference type="ARBA" id="ARBA00023242"/>
    </source>
</evidence>
<evidence type="ECO:0000256" key="2">
    <source>
        <dbReference type="ARBA" id="ARBA00023015"/>
    </source>
</evidence>
<dbReference type="OrthoDB" id="7442607at2759"/>
<evidence type="ECO:0000313" key="10">
    <source>
        <dbReference type="EMBL" id="CAF3558048.1"/>
    </source>
</evidence>
<dbReference type="PANTHER" id="PTHR11267">
    <property type="entry name" value="T-BOX PROTEIN-RELATED"/>
    <property type="match status" value="1"/>
</dbReference>
<dbReference type="GO" id="GO:0000978">
    <property type="term" value="F:RNA polymerase II cis-regulatory region sequence-specific DNA binding"/>
    <property type="evidence" value="ECO:0007669"/>
    <property type="project" value="InterPro"/>
</dbReference>
<dbReference type="SMART" id="SM00425">
    <property type="entry name" value="TBOX"/>
    <property type="match status" value="1"/>
</dbReference>
<evidence type="ECO:0000256" key="1">
    <source>
        <dbReference type="ARBA" id="ARBA00004123"/>
    </source>
</evidence>
<keyword evidence="4" id="KW-0804">Transcription</keyword>
<dbReference type="InterPro" id="IPR008967">
    <property type="entry name" value="p53-like_TF_DNA-bd_sf"/>
</dbReference>
<keyword evidence="3 6" id="KW-0238">DNA-binding</keyword>
<dbReference type="PROSITE" id="PS01264">
    <property type="entry name" value="TBOX_2"/>
    <property type="match status" value="1"/>
</dbReference>
<feature type="domain" description="T-box" evidence="7">
    <location>
        <begin position="45"/>
        <end position="223"/>
    </location>
</feature>
<name>A0A813R2B9_9BILA</name>
<dbReference type="Proteomes" id="UP000681722">
    <property type="component" value="Unassembled WGS sequence"/>
</dbReference>
<dbReference type="InterPro" id="IPR018186">
    <property type="entry name" value="TF_T-box_CS"/>
</dbReference>
<keyword evidence="12" id="KW-1185">Reference proteome</keyword>
<dbReference type="InterPro" id="IPR036960">
    <property type="entry name" value="T-box_sf"/>
</dbReference>
<dbReference type="GO" id="GO:0001708">
    <property type="term" value="P:cell fate specification"/>
    <property type="evidence" value="ECO:0007669"/>
    <property type="project" value="TreeGrafter"/>
</dbReference>
<evidence type="ECO:0000259" key="7">
    <source>
        <dbReference type="PROSITE" id="PS50252"/>
    </source>
</evidence>
<dbReference type="EMBL" id="CAJNOK010001020">
    <property type="protein sequence ID" value="CAF0788682.1"/>
    <property type="molecule type" value="Genomic_DNA"/>
</dbReference>
<dbReference type="EMBL" id="CAJNOQ010000232">
    <property type="protein sequence ID" value="CAF0775522.1"/>
    <property type="molecule type" value="Genomic_DNA"/>
</dbReference>
<dbReference type="GO" id="GO:0000785">
    <property type="term" value="C:chromatin"/>
    <property type="evidence" value="ECO:0007669"/>
    <property type="project" value="TreeGrafter"/>
</dbReference>
<comment type="caution">
    <text evidence="6">Lacks conserved residue(s) required for the propagation of feature annotation.</text>
</comment>
<gene>
    <name evidence="8" type="ORF">GPM918_LOCUS2169</name>
    <name evidence="9" type="ORF">OVA965_LOCUS4017</name>
    <name evidence="10" type="ORF">SRO942_LOCUS2169</name>
    <name evidence="11" type="ORF">TMI583_LOCUS4015</name>
</gene>
<dbReference type="SUPFAM" id="SSF49417">
    <property type="entry name" value="p53-like transcription factors"/>
    <property type="match status" value="1"/>
</dbReference>
<evidence type="ECO:0000256" key="4">
    <source>
        <dbReference type="ARBA" id="ARBA00023163"/>
    </source>
</evidence>
<dbReference type="Proteomes" id="UP000677228">
    <property type="component" value="Unassembled WGS sequence"/>
</dbReference>
<dbReference type="EMBL" id="CAJOBC010000232">
    <property type="protein sequence ID" value="CAF3558048.1"/>
    <property type="molecule type" value="Genomic_DNA"/>
</dbReference>
<dbReference type="InterPro" id="IPR001699">
    <property type="entry name" value="TF_T-box"/>
</dbReference>
<keyword evidence="2" id="KW-0805">Transcription regulation</keyword>
<dbReference type="Gene3D" id="2.60.40.820">
    <property type="entry name" value="Transcription factor, T-box"/>
    <property type="match status" value="1"/>
</dbReference>
<dbReference type="EMBL" id="CAJOBA010001020">
    <property type="protein sequence ID" value="CAF3571120.1"/>
    <property type="molecule type" value="Genomic_DNA"/>
</dbReference>
<dbReference type="Proteomes" id="UP000663829">
    <property type="component" value="Unassembled WGS sequence"/>
</dbReference>
<evidence type="ECO:0000256" key="6">
    <source>
        <dbReference type="PROSITE-ProRule" id="PRU00201"/>
    </source>
</evidence>
<evidence type="ECO:0000313" key="9">
    <source>
        <dbReference type="EMBL" id="CAF0788682.1"/>
    </source>
</evidence>
<comment type="caution">
    <text evidence="8">The sequence shown here is derived from an EMBL/GenBank/DDBJ whole genome shotgun (WGS) entry which is preliminary data.</text>
</comment>
<dbReference type="GO" id="GO:0045893">
    <property type="term" value="P:positive regulation of DNA-templated transcription"/>
    <property type="evidence" value="ECO:0007669"/>
    <property type="project" value="InterPro"/>
</dbReference>
<evidence type="ECO:0000256" key="3">
    <source>
        <dbReference type="ARBA" id="ARBA00023125"/>
    </source>
</evidence>
<keyword evidence="5 6" id="KW-0539">Nucleus</keyword>
<dbReference type="PANTHER" id="PTHR11267:SF196">
    <property type="entry name" value="T-BOX PROTEIN 30_42-RELATED"/>
    <property type="match status" value="1"/>
</dbReference>
<proteinExistence type="predicted"/>
<dbReference type="Pfam" id="PF00907">
    <property type="entry name" value="T-box"/>
    <property type="match status" value="1"/>
</dbReference>
<dbReference type="PROSITE" id="PS01283">
    <property type="entry name" value="TBOX_1"/>
    <property type="match status" value="1"/>
</dbReference>
<dbReference type="PROSITE" id="PS50252">
    <property type="entry name" value="TBOX_3"/>
    <property type="match status" value="1"/>
</dbReference>
<dbReference type="AlphaFoldDB" id="A0A813R2B9"/>
<dbReference type="Proteomes" id="UP000682733">
    <property type="component" value="Unassembled WGS sequence"/>
</dbReference>
<dbReference type="PRINTS" id="PR00937">
    <property type="entry name" value="TBOX"/>
</dbReference>
<dbReference type="FunFam" id="2.60.40.820:FF:000007">
    <property type="entry name" value="T-box transcription factor"/>
    <property type="match status" value="1"/>
</dbReference>
<dbReference type="GO" id="GO:0005634">
    <property type="term" value="C:nucleus"/>
    <property type="evidence" value="ECO:0007669"/>
    <property type="project" value="UniProtKB-SubCell"/>
</dbReference>
<sequence length="383" mass="43808">MAALTAAAAAHNMYNPFSFNSYSTDSYIAPDIKRVRADSKIQVKLEDIDLWKRFHGLGNEMIITKTGRRMFPTFRVTISGLDLNTKYMLLLDIVPVDDNRYKYHESSWNISGKAEPHLFGRYYVHPDSPATGAQWMKQCVLFNKVKITNNAMHNQGHIILSSMHRYQPRLHIVEASDVYSIRTGTYNTFTFDETVFIAVTAYQNDQITKLKINHNPFAKGFREQPTHGKRHLTSLKRHCESNNDNEKRLKTDHVGSSRLCKNDSSLNSTLQQSTTSTPITSSVIADSTTYLDESYTSGDSPTKDYKYSISTPLTTSTTYPSNMYNYDTSSPFYMNQKLNSYYGMSNTPFPYSSVNFGQFSRYSTQTYPYNLSSPTNYNAFFNQ</sequence>
<evidence type="ECO:0000313" key="12">
    <source>
        <dbReference type="Proteomes" id="UP000663829"/>
    </source>
</evidence>
<evidence type="ECO:0000313" key="8">
    <source>
        <dbReference type="EMBL" id="CAF0775522.1"/>
    </source>
</evidence>
<accession>A0A813R2B9</accession>
<reference evidence="8" key="1">
    <citation type="submission" date="2021-02" db="EMBL/GenBank/DDBJ databases">
        <authorList>
            <person name="Nowell W R."/>
        </authorList>
    </citation>
    <scope>NUCLEOTIDE SEQUENCE</scope>
</reference>
<evidence type="ECO:0000313" key="11">
    <source>
        <dbReference type="EMBL" id="CAF3571120.1"/>
    </source>
</evidence>
<protein>
    <recommendedName>
        <fullName evidence="7">T-box domain-containing protein</fullName>
    </recommendedName>
</protein>
<organism evidence="8 12">
    <name type="scientific">Didymodactylos carnosus</name>
    <dbReference type="NCBI Taxonomy" id="1234261"/>
    <lineage>
        <taxon>Eukaryota</taxon>
        <taxon>Metazoa</taxon>
        <taxon>Spiralia</taxon>
        <taxon>Gnathifera</taxon>
        <taxon>Rotifera</taxon>
        <taxon>Eurotatoria</taxon>
        <taxon>Bdelloidea</taxon>
        <taxon>Philodinida</taxon>
        <taxon>Philodinidae</taxon>
        <taxon>Didymodactylos</taxon>
    </lineage>
</organism>